<feature type="compositionally biased region" description="Polar residues" evidence="10">
    <location>
        <begin position="1"/>
        <end position="17"/>
    </location>
</feature>
<keyword evidence="3" id="KW-0813">Transport</keyword>
<keyword evidence="9 11" id="KW-0472">Membrane</keyword>
<keyword evidence="4" id="KW-1003">Cell membrane</keyword>
<comment type="subcellular location">
    <subcellularLocation>
        <location evidence="1">Cell membrane</location>
        <topology evidence="1">Single-pass membrane protein</topology>
    </subcellularLocation>
</comment>
<protein>
    <submittedName>
        <fullName evidence="12">Preprotein translocase subunit YajC</fullName>
    </submittedName>
</protein>
<accession>W7IB81</accession>
<keyword evidence="13" id="KW-1185">Reference proteome</keyword>
<dbReference type="GO" id="GO:0015031">
    <property type="term" value="P:protein transport"/>
    <property type="evidence" value="ECO:0007669"/>
    <property type="project" value="UniProtKB-KW"/>
</dbReference>
<proteinExistence type="inferred from homology"/>
<evidence type="ECO:0000256" key="2">
    <source>
        <dbReference type="ARBA" id="ARBA00006742"/>
    </source>
</evidence>
<comment type="similarity">
    <text evidence="2">Belongs to the YajC family.</text>
</comment>
<dbReference type="SMART" id="SM01323">
    <property type="entry name" value="YajC"/>
    <property type="match status" value="1"/>
</dbReference>
<evidence type="ECO:0000256" key="3">
    <source>
        <dbReference type="ARBA" id="ARBA00022448"/>
    </source>
</evidence>
<evidence type="ECO:0000256" key="8">
    <source>
        <dbReference type="ARBA" id="ARBA00023010"/>
    </source>
</evidence>
<comment type="caution">
    <text evidence="12">The sequence shown here is derived from an EMBL/GenBank/DDBJ whole genome shotgun (WGS) entry which is preliminary data.</text>
</comment>
<dbReference type="PANTHER" id="PTHR33909:SF1">
    <property type="entry name" value="SEC TRANSLOCON ACCESSORY COMPLEX SUBUNIT YAJC"/>
    <property type="match status" value="1"/>
</dbReference>
<sequence length="150" mass="16431">MTWQTRVHNPNNRTFPASGTVPERREMNSALLPLLLVAVLAIPLILGSRKQKKMAAEQQSLQNSLAVGDRVMTTSGLYGTVSDVSDDATIGIEIAPGYETTWLRQAVREKVGPDVLDEDDDLTAGDHEAIRDEDDDVRTEVAPPLDHGKK</sequence>
<evidence type="ECO:0000256" key="10">
    <source>
        <dbReference type="SAM" id="MobiDB-lite"/>
    </source>
</evidence>
<evidence type="ECO:0000313" key="12">
    <source>
        <dbReference type="EMBL" id="EWC58055.1"/>
    </source>
</evidence>
<keyword evidence="7 11" id="KW-1133">Transmembrane helix</keyword>
<feature type="region of interest" description="Disordered" evidence="10">
    <location>
        <begin position="113"/>
        <end position="150"/>
    </location>
</feature>
<evidence type="ECO:0000256" key="4">
    <source>
        <dbReference type="ARBA" id="ARBA00022475"/>
    </source>
</evidence>
<name>W7IB81_9PSEU</name>
<dbReference type="Pfam" id="PF02699">
    <property type="entry name" value="YajC"/>
    <property type="match status" value="1"/>
</dbReference>
<dbReference type="EMBL" id="AYXG01000263">
    <property type="protein sequence ID" value="EWC58055.1"/>
    <property type="molecule type" value="Genomic_DNA"/>
</dbReference>
<dbReference type="AlphaFoldDB" id="W7IB81"/>
<dbReference type="eggNOG" id="COG1862">
    <property type="taxonomic scope" value="Bacteria"/>
</dbReference>
<organism evidence="12 13">
    <name type="scientific">Actinokineospora spheciospongiae</name>
    <dbReference type="NCBI Taxonomy" id="909613"/>
    <lineage>
        <taxon>Bacteria</taxon>
        <taxon>Bacillati</taxon>
        <taxon>Actinomycetota</taxon>
        <taxon>Actinomycetes</taxon>
        <taxon>Pseudonocardiales</taxon>
        <taxon>Pseudonocardiaceae</taxon>
        <taxon>Actinokineospora</taxon>
    </lineage>
</organism>
<evidence type="ECO:0000256" key="5">
    <source>
        <dbReference type="ARBA" id="ARBA00022692"/>
    </source>
</evidence>
<dbReference type="PANTHER" id="PTHR33909">
    <property type="entry name" value="SEC TRANSLOCON ACCESSORY COMPLEX SUBUNIT YAJC"/>
    <property type="match status" value="1"/>
</dbReference>
<evidence type="ECO:0000256" key="6">
    <source>
        <dbReference type="ARBA" id="ARBA00022927"/>
    </source>
</evidence>
<evidence type="ECO:0000256" key="7">
    <source>
        <dbReference type="ARBA" id="ARBA00022989"/>
    </source>
</evidence>
<keyword evidence="8" id="KW-0811">Translocation</keyword>
<feature type="transmembrane region" description="Helical" evidence="11">
    <location>
        <begin position="30"/>
        <end position="47"/>
    </location>
</feature>
<evidence type="ECO:0000256" key="9">
    <source>
        <dbReference type="ARBA" id="ARBA00023136"/>
    </source>
</evidence>
<feature type="region of interest" description="Disordered" evidence="10">
    <location>
        <begin position="1"/>
        <end position="20"/>
    </location>
</feature>
<dbReference type="STRING" id="909613.UO65_6666"/>
<reference evidence="12 13" key="1">
    <citation type="journal article" date="2014" name="Genome Announc.">
        <title>Draft Genome Sequence of the Antitrypanosomally Active Sponge-Associated Bacterium Actinokineospora sp. Strain EG49.</title>
        <authorList>
            <person name="Harjes J."/>
            <person name="Ryu T."/>
            <person name="Abdelmohsen U.R."/>
            <person name="Moitinho-Silva L."/>
            <person name="Horn H."/>
            <person name="Ravasi T."/>
            <person name="Hentschel U."/>
        </authorList>
    </citation>
    <scope>NUCLEOTIDE SEQUENCE [LARGE SCALE GENOMIC DNA]</scope>
    <source>
        <strain evidence="12 13">EG49</strain>
    </source>
</reference>
<evidence type="ECO:0000256" key="1">
    <source>
        <dbReference type="ARBA" id="ARBA00004162"/>
    </source>
</evidence>
<dbReference type="InterPro" id="IPR003849">
    <property type="entry name" value="Preprotein_translocase_YajC"/>
</dbReference>
<evidence type="ECO:0000313" key="13">
    <source>
        <dbReference type="Proteomes" id="UP000019277"/>
    </source>
</evidence>
<dbReference type="PATRIC" id="fig|909613.9.peg.6660"/>
<keyword evidence="5 11" id="KW-0812">Transmembrane</keyword>
<dbReference type="GO" id="GO:0005886">
    <property type="term" value="C:plasma membrane"/>
    <property type="evidence" value="ECO:0007669"/>
    <property type="project" value="UniProtKB-SubCell"/>
</dbReference>
<dbReference type="NCBIfam" id="TIGR00739">
    <property type="entry name" value="yajC"/>
    <property type="match status" value="1"/>
</dbReference>
<keyword evidence="6" id="KW-0653">Protein transport</keyword>
<gene>
    <name evidence="12" type="ORF">UO65_6666</name>
</gene>
<dbReference type="Proteomes" id="UP000019277">
    <property type="component" value="Unassembled WGS sequence"/>
</dbReference>
<evidence type="ECO:0000256" key="11">
    <source>
        <dbReference type="SAM" id="Phobius"/>
    </source>
</evidence>